<name>A0A3P1SI30_9ACTO</name>
<evidence type="ECO:0000313" key="2">
    <source>
        <dbReference type="Proteomes" id="UP000280444"/>
    </source>
</evidence>
<reference evidence="1 2" key="1">
    <citation type="submission" date="2018-11" db="EMBL/GenBank/DDBJ databases">
        <title>Genomes From Bacteria Associated with the Canine Oral Cavity: a Test Case for Automated Genome-Based Taxonomic Assignment.</title>
        <authorList>
            <person name="Coil D.A."/>
            <person name="Jospin G."/>
            <person name="Darling A.E."/>
            <person name="Wallis C."/>
            <person name="Davis I.J."/>
            <person name="Harris S."/>
            <person name="Eisen J.A."/>
            <person name="Holcombe L.J."/>
            <person name="O'Flynn C."/>
        </authorList>
    </citation>
    <scope>NUCLEOTIDE SEQUENCE [LARGE SCALE GENOMIC DNA]</scope>
    <source>
        <strain evidence="1 2">OH770</strain>
    </source>
</reference>
<proteinExistence type="predicted"/>
<accession>A0A3P1SI30</accession>
<keyword evidence="2" id="KW-1185">Reference proteome</keyword>
<dbReference type="OrthoDB" id="3215033at2"/>
<organism evidence="1 2">
    <name type="scientific">Schaalia canis</name>
    <dbReference type="NCBI Taxonomy" id="100469"/>
    <lineage>
        <taxon>Bacteria</taxon>
        <taxon>Bacillati</taxon>
        <taxon>Actinomycetota</taxon>
        <taxon>Actinomycetes</taxon>
        <taxon>Actinomycetales</taxon>
        <taxon>Actinomycetaceae</taxon>
        <taxon>Schaalia</taxon>
    </lineage>
</organism>
<dbReference type="Proteomes" id="UP000280444">
    <property type="component" value="Unassembled WGS sequence"/>
</dbReference>
<dbReference type="Pfam" id="PF11248">
    <property type="entry name" value="DUF3046"/>
    <property type="match status" value="1"/>
</dbReference>
<comment type="caution">
    <text evidence="1">The sequence shown here is derived from an EMBL/GenBank/DDBJ whole genome shotgun (WGS) entry which is preliminary data.</text>
</comment>
<evidence type="ECO:0000313" key="1">
    <source>
        <dbReference type="EMBL" id="RRC96435.1"/>
    </source>
</evidence>
<dbReference type="RefSeq" id="WP_124868017.1">
    <property type="nucleotide sequence ID" value="NZ_RQZF01000001.1"/>
</dbReference>
<dbReference type="InterPro" id="IPR021408">
    <property type="entry name" value="DUF3046"/>
</dbReference>
<protein>
    <submittedName>
        <fullName evidence="1">DUF3046 domain-containing protein</fullName>
    </submittedName>
</protein>
<gene>
    <name evidence="1" type="ORF">EII11_01995</name>
</gene>
<dbReference type="AlphaFoldDB" id="A0A3P1SI30"/>
<dbReference type="EMBL" id="RQZF01000001">
    <property type="protein sequence ID" value="RRC96435.1"/>
    <property type="molecule type" value="Genomic_DNA"/>
</dbReference>
<sequence length="75" mass="8515">MKRSEFWDAVDAVYGPSLGRSLVVDLYLPSCLGTAQEALDRGAEPDEVWAALIEETGQSEDARWVHRIDPKKRRR</sequence>